<dbReference type="InterPro" id="IPR036937">
    <property type="entry name" value="Adhesion_dom_fimbrial_sf"/>
</dbReference>
<accession>A0A1S1HLH6</accession>
<dbReference type="GO" id="GO:0009289">
    <property type="term" value="C:pilus"/>
    <property type="evidence" value="ECO:0007669"/>
    <property type="project" value="InterPro"/>
</dbReference>
<dbReference type="AlphaFoldDB" id="A0A1S1HLH6"/>
<reference evidence="2 3" key="1">
    <citation type="submission" date="2016-03" db="EMBL/GenBank/DDBJ databases">
        <title>Genome sequence of Providencia stuartii strain, isolated from the salivary glands of larval Lucilia sericata.</title>
        <authorList>
            <person name="Yuan Y."/>
            <person name="Zhang Y."/>
            <person name="Fu S."/>
            <person name="Crippen T.L."/>
            <person name="Visi D."/>
            <person name="Benbow M.E."/>
            <person name="Allen M."/>
            <person name="Tomberlin J.K."/>
            <person name="Sze S.-H."/>
            <person name="Tarone A.M."/>
        </authorList>
    </citation>
    <scope>NUCLEOTIDE SEQUENCE [LARGE SCALE GENOMIC DNA]</scope>
    <source>
        <strain evidence="2 3">Crippen</strain>
    </source>
</reference>
<dbReference type="Proteomes" id="UP000179588">
    <property type="component" value="Unassembled WGS sequence"/>
</dbReference>
<feature type="chain" id="PRO_5010359343" description="Fimbrial protein" evidence="1">
    <location>
        <begin position="26"/>
        <end position="187"/>
    </location>
</feature>
<evidence type="ECO:0000313" key="2">
    <source>
        <dbReference type="EMBL" id="OHT23115.1"/>
    </source>
</evidence>
<feature type="signal peptide" evidence="1">
    <location>
        <begin position="1"/>
        <end position="25"/>
    </location>
</feature>
<dbReference type="InterPro" id="IPR008966">
    <property type="entry name" value="Adhesion_dom_sf"/>
</dbReference>
<keyword evidence="1" id="KW-0732">Signal</keyword>
<dbReference type="SUPFAM" id="SSF49401">
    <property type="entry name" value="Bacterial adhesins"/>
    <property type="match status" value="1"/>
</dbReference>
<gene>
    <name evidence="2" type="ORF">A3Q29_06685</name>
</gene>
<dbReference type="EMBL" id="LVIE01000190">
    <property type="protein sequence ID" value="OHT23115.1"/>
    <property type="molecule type" value="Genomic_DNA"/>
</dbReference>
<evidence type="ECO:0000313" key="3">
    <source>
        <dbReference type="Proteomes" id="UP000179588"/>
    </source>
</evidence>
<protein>
    <recommendedName>
        <fullName evidence="4">Fimbrial protein</fullName>
    </recommendedName>
</protein>
<comment type="caution">
    <text evidence="2">The sequence shown here is derived from an EMBL/GenBank/DDBJ whole genome shotgun (WGS) entry which is preliminary data.</text>
</comment>
<dbReference type="OrthoDB" id="6454462at2"/>
<dbReference type="Gene3D" id="2.60.40.1090">
    <property type="entry name" value="Fimbrial-type adhesion domain"/>
    <property type="match status" value="1"/>
</dbReference>
<dbReference type="GO" id="GO:0007155">
    <property type="term" value="P:cell adhesion"/>
    <property type="evidence" value="ECO:0007669"/>
    <property type="project" value="InterPro"/>
</dbReference>
<dbReference type="RefSeq" id="WP_070929092.1">
    <property type="nucleotide sequence ID" value="NZ_VAUE01000039.1"/>
</dbReference>
<keyword evidence="3" id="KW-1185">Reference proteome</keyword>
<proteinExistence type="predicted"/>
<organism evidence="2 3">
    <name type="scientific">Providencia stuartii</name>
    <dbReference type="NCBI Taxonomy" id="588"/>
    <lineage>
        <taxon>Bacteria</taxon>
        <taxon>Pseudomonadati</taxon>
        <taxon>Pseudomonadota</taxon>
        <taxon>Gammaproteobacteria</taxon>
        <taxon>Enterobacterales</taxon>
        <taxon>Morganellaceae</taxon>
        <taxon>Providencia</taxon>
    </lineage>
</organism>
<name>A0A1S1HLH6_PROST</name>
<sequence length="187" mass="20931">MNTMEWFSKIILTLSIIIFSSQLTAQNGQIQFKTRITKGTCEFDDNNDLNKIIDFNKIGVLIASDIDGQPIKKPIFTENFSYTIVCENFPVNTEKNIKVKSKPASSTQFSNGIFYGLTDTTKTGFLLESCDKKNQICKEINEAGIANFSSTTSDSVEINYRVSLVKRENGVKPGDSNAAVTFEFYQD</sequence>
<evidence type="ECO:0008006" key="4">
    <source>
        <dbReference type="Google" id="ProtNLM"/>
    </source>
</evidence>
<evidence type="ECO:0000256" key="1">
    <source>
        <dbReference type="SAM" id="SignalP"/>
    </source>
</evidence>